<feature type="signal peptide" evidence="1">
    <location>
        <begin position="1"/>
        <end position="24"/>
    </location>
</feature>
<dbReference type="PROSITE" id="PS51257">
    <property type="entry name" value="PROKAR_LIPOPROTEIN"/>
    <property type="match status" value="1"/>
</dbReference>
<protein>
    <submittedName>
        <fullName evidence="2">DUF3833 domain-containing protein</fullName>
    </submittedName>
</protein>
<keyword evidence="1" id="KW-0732">Signal</keyword>
<feature type="chain" id="PRO_5047063958" evidence="1">
    <location>
        <begin position="25"/>
        <end position="188"/>
    </location>
</feature>
<keyword evidence="3" id="KW-1185">Reference proteome</keyword>
<organism evidence="2 3">
    <name type="scientific">Cobetia marina</name>
    <name type="common">Deleya marina</name>
    <dbReference type="NCBI Taxonomy" id="28258"/>
    <lineage>
        <taxon>Bacteria</taxon>
        <taxon>Pseudomonadati</taxon>
        <taxon>Pseudomonadota</taxon>
        <taxon>Gammaproteobacteria</taxon>
        <taxon>Oceanospirillales</taxon>
        <taxon>Halomonadaceae</taxon>
        <taxon>Cobetia</taxon>
    </lineage>
</organism>
<accession>A0ABU9GCH3</accession>
<dbReference type="Pfam" id="PF12915">
    <property type="entry name" value="DUF3833"/>
    <property type="match status" value="1"/>
</dbReference>
<dbReference type="RefSeq" id="WP_341541671.1">
    <property type="nucleotide sequence ID" value="NZ_JBAKAP010000001.1"/>
</dbReference>
<comment type="caution">
    <text evidence="2">The sequence shown here is derived from an EMBL/GenBank/DDBJ whole genome shotgun (WGS) entry which is preliminary data.</text>
</comment>
<dbReference type="EMBL" id="JBAKAP010000001">
    <property type="protein sequence ID" value="MEL0615463.1"/>
    <property type="molecule type" value="Genomic_DNA"/>
</dbReference>
<reference evidence="2 3" key="1">
    <citation type="submission" date="2024-02" db="EMBL/GenBank/DDBJ databases">
        <title>Bacteria isolated from the canopy kelp, Nereocystis luetkeana.</title>
        <authorList>
            <person name="Pfister C.A."/>
            <person name="Younker I.T."/>
            <person name="Light S.H."/>
        </authorList>
    </citation>
    <scope>NUCLEOTIDE SEQUENCE [LARGE SCALE GENOMIC DNA]</scope>
    <source>
        <strain evidence="2 3">TI.5.07</strain>
    </source>
</reference>
<dbReference type="InterPro" id="IPR024409">
    <property type="entry name" value="DUF3833"/>
</dbReference>
<evidence type="ECO:0000313" key="2">
    <source>
        <dbReference type="EMBL" id="MEL0615463.1"/>
    </source>
</evidence>
<proteinExistence type="predicted"/>
<evidence type="ECO:0000256" key="1">
    <source>
        <dbReference type="SAM" id="SignalP"/>
    </source>
</evidence>
<name>A0ABU9GCH3_COBMA</name>
<sequence>MIRSRLRSLGLITLLASSASLLMACSSPSIDTYAGSGPEFRIDEYFLGHTRGWGMVQDRSGEVTRRFVVDLQGTRQDGRLTLDENFRYSDGETQHRQWTFIPTGDRQWRGTAADVTGEATAASNGHAFRMQYVLQVPIDGSVWEFNMDDWMYLQPDGRVLNRTSMRKLGIEFATITLAFQRCPCENGR</sequence>
<dbReference type="Proteomes" id="UP001378242">
    <property type="component" value="Unassembled WGS sequence"/>
</dbReference>
<gene>
    <name evidence="2" type="ORF">V6243_01375</name>
</gene>
<evidence type="ECO:0000313" key="3">
    <source>
        <dbReference type="Proteomes" id="UP001378242"/>
    </source>
</evidence>